<gene>
    <name evidence="2" type="ORF">BWX89_00518</name>
</gene>
<comment type="caution">
    <text evidence="2">The sequence shown here is derived from an EMBL/GenBank/DDBJ whole genome shotgun (WGS) entry which is preliminary data.</text>
</comment>
<dbReference type="PANTHER" id="PTHR39465:SF1">
    <property type="entry name" value="DNA LIGASE D 3'-PHOSPHOESTERASE DOMAIN-CONTAINING PROTEIN"/>
    <property type="match status" value="1"/>
</dbReference>
<keyword evidence="2" id="KW-0436">Ligase</keyword>
<feature type="domain" description="DNA ligase D 3'-phosphoesterase" evidence="1">
    <location>
        <begin position="10"/>
        <end position="108"/>
    </location>
</feature>
<reference evidence="2" key="1">
    <citation type="submission" date="2017-02" db="EMBL/GenBank/DDBJ databases">
        <title>Delving into the versatile metabolic prowess of the omnipresent phylum Bacteroidetes.</title>
        <authorList>
            <person name="Nobu M.K."/>
            <person name="Mei R."/>
            <person name="Narihiro T."/>
            <person name="Kuroda K."/>
            <person name="Liu W.-T."/>
        </authorList>
    </citation>
    <scope>NUCLEOTIDE SEQUENCE</scope>
    <source>
        <strain evidence="2">ADurb.Bin131</strain>
    </source>
</reference>
<dbReference type="InterPro" id="IPR014144">
    <property type="entry name" value="LigD_PE_domain"/>
</dbReference>
<organism evidence="2">
    <name type="scientific">candidate division TA06 bacterium ADurb.Bin131</name>
    <dbReference type="NCBI Taxonomy" id="1852827"/>
    <lineage>
        <taxon>Bacteria</taxon>
        <taxon>Bacteria division TA06</taxon>
    </lineage>
</organism>
<dbReference type="Pfam" id="PF13298">
    <property type="entry name" value="LigD_N"/>
    <property type="match status" value="1"/>
</dbReference>
<evidence type="ECO:0000259" key="1">
    <source>
        <dbReference type="Pfam" id="PF13298"/>
    </source>
</evidence>
<dbReference type="AlphaFoldDB" id="A0A1V6CC29"/>
<name>A0A1V6CC29_UNCT6</name>
<dbReference type="EMBL" id="MWDQ01000040">
    <property type="protein sequence ID" value="OQB74439.1"/>
    <property type="molecule type" value="Genomic_DNA"/>
</dbReference>
<dbReference type="Proteomes" id="UP000485562">
    <property type="component" value="Unassembled WGS sequence"/>
</dbReference>
<dbReference type="GO" id="GO:0016874">
    <property type="term" value="F:ligase activity"/>
    <property type="evidence" value="ECO:0007669"/>
    <property type="project" value="UniProtKB-KW"/>
</dbReference>
<accession>A0A1V6CC29</accession>
<protein>
    <submittedName>
        <fullName evidence="2">DNA ligase-like protein</fullName>
    </submittedName>
</protein>
<dbReference type="PANTHER" id="PTHR39465">
    <property type="entry name" value="DNA LIGASE D, 3'-PHOSPHOESTERASE DOMAIN"/>
    <property type="match status" value="1"/>
</dbReference>
<evidence type="ECO:0000313" key="2">
    <source>
        <dbReference type="EMBL" id="OQB74439.1"/>
    </source>
</evidence>
<dbReference type="NCBIfam" id="TIGR02777">
    <property type="entry name" value="LigD_PE_dom"/>
    <property type="match status" value="1"/>
</dbReference>
<proteinExistence type="predicted"/>
<sequence>MTERRIFVIHEHFAKKHHFDLRLEINGVLKSWAIPKDIPLKPGEKRLAVEVNDHPVEYARFEGEIPKGTYGAGKVSIWDSGHFLLLKKSNKGIEVDIRGKKLRGRYVLLLFREEKGKKNWLLFKKHEANQYN</sequence>